<feature type="transmembrane region" description="Helical" evidence="5">
    <location>
        <begin position="377"/>
        <end position="398"/>
    </location>
</feature>
<evidence type="ECO:0000256" key="5">
    <source>
        <dbReference type="SAM" id="Phobius"/>
    </source>
</evidence>
<dbReference type="Pfam" id="PF07690">
    <property type="entry name" value="MFS_1"/>
    <property type="match status" value="1"/>
</dbReference>
<evidence type="ECO:0000259" key="6">
    <source>
        <dbReference type="PROSITE" id="PS50850"/>
    </source>
</evidence>
<evidence type="ECO:0000256" key="4">
    <source>
        <dbReference type="ARBA" id="ARBA00023136"/>
    </source>
</evidence>
<comment type="caution">
    <text evidence="7">The sequence shown here is derived from an EMBL/GenBank/DDBJ whole genome shotgun (WGS) entry which is preliminary data.</text>
</comment>
<reference evidence="7 8" key="1">
    <citation type="submission" date="2022-06" db="EMBL/GenBank/DDBJ databases">
        <title>Mycolicibacterium sp. CAU 1645 isolated from seawater.</title>
        <authorList>
            <person name="Kim W."/>
        </authorList>
    </citation>
    <scope>NUCLEOTIDE SEQUENCE [LARGE SCALE GENOMIC DNA]</scope>
    <source>
        <strain evidence="7 8">CAU 1645</strain>
    </source>
</reference>
<evidence type="ECO:0000256" key="2">
    <source>
        <dbReference type="ARBA" id="ARBA00022692"/>
    </source>
</evidence>
<feature type="transmembrane region" description="Helical" evidence="5">
    <location>
        <begin position="21"/>
        <end position="37"/>
    </location>
</feature>
<feature type="transmembrane region" description="Helical" evidence="5">
    <location>
        <begin position="218"/>
        <end position="238"/>
    </location>
</feature>
<feature type="transmembrane region" description="Helical" evidence="5">
    <location>
        <begin position="311"/>
        <end position="336"/>
    </location>
</feature>
<dbReference type="PANTHER" id="PTHR11360:SF284">
    <property type="entry name" value="EG:103B4.3 PROTEIN-RELATED"/>
    <property type="match status" value="1"/>
</dbReference>
<feature type="transmembrane region" description="Helical" evidence="5">
    <location>
        <begin position="86"/>
        <end position="105"/>
    </location>
</feature>
<dbReference type="InterPro" id="IPR011701">
    <property type="entry name" value="MFS"/>
</dbReference>
<evidence type="ECO:0000256" key="3">
    <source>
        <dbReference type="ARBA" id="ARBA00022989"/>
    </source>
</evidence>
<dbReference type="Proteomes" id="UP001651690">
    <property type="component" value="Unassembled WGS sequence"/>
</dbReference>
<dbReference type="Gene3D" id="1.20.1250.20">
    <property type="entry name" value="MFS general substrate transporter like domains"/>
    <property type="match status" value="1"/>
</dbReference>
<keyword evidence="4 5" id="KW-0472">Membrane</keyword>
<feature type="transmembrane region" description="Helical" evidence="5">
    <location>
        <begin position="57"/>
        <end position="74"/>
    </location>
</feature>
<accession>A0ABT1M7R4</accession>
<dbReference type="PANTHER" id="PTHR11360">
    <property type="entry name" value="MONOCARBOXYLATE TRANSPORTER"/>
    <property type="match status" value="1"/>
</dbReference>
<feature type="transmembrane region" description="Helical" evidence="5">
    <location>
        <begin position="173"/>
        <end position="197"/>
    </location>
</feature>
<evidence type="ECO:0000313" key="8">
    <source>
        <dbReference type="Proteomes" id="UP001651690"/>
    </source>
</evidence>
<protein>
    <submittedName>
        <fullName evidence="7">MFS transporter</fullName>
    </submittedName>
</protein>
<dbReference type="InterPro" id="IPR020846">
    <property type="entry name" value="MFS_dom"/>
</dbReference>
<evidence type="ECO:0000313" key="7">
    <source>
        <dbReference type="EMBL" id="MCP9275229.1"/>
    </source>
</evidence>
<dbReference type="InterPro" id="IPR036259">
    <property type="entry name" value="MFS_trans_sf"/>
</dbReference>
<feature type="transmembrane region" description="Helical" evidence="5">
    <location>
        <begin position="288"/>
        <end position="305"/>
    </location>
</feature>
<keyword evidence="8" id="KW-1185">Reference proteome</keyword>
<name>A0ABT1M7R4_9MYCO</name>
<dbReference type="RefSeq" id="WP_255062990.1">
    <property type="nucleotide sequence ID" value="NZ_JANDBD010000010.1"/>
</dbReference>
<feature type="transmembrane region" description="Helical" evidence="5">
    <location>
        <begin position="258"/>
        <end position="281"/>
    </location>
</feature>
<dbReference type="EMBL" id="JANDBD010000010">
    <property type="protein sequence ID" value="MCP9275229.1"/>
    <property type="molecule type" value="Genomic_DNA"/>
</dbReference>
<organism evidence="7 8">
    <name type="scientific">Mycolicibacterium arenosum</name>
    <dbReference type="NCBI Taxonomy" id="2952157"/>
    <lineage>
        <taxon>Bacteria</taxon>
        <taxon>Bacillati</taxon>
        <taxon>Actinomycetota</taxon>
        <taxon>Actinomycetes</taxon>
        <taxon>Mycobacteriales</taxon>
        <taxon>Mycobacteriaceae</taxon>
        <taxon>Mycolicibacterium</taxon>
    </lineage>
</organism>
<sequence length="410" mass="42751">MRDDTPAPGYLGEFRTHWQPLAAATAGLSAGLSLSAYTNAAMGPQFLAEFGWKRSDFVLTGVIALLTFVFLPVYGRLADVFGVRRIAIIGVIAIPASWIACALMTGPIWQYFLINAAIVALGTTTTPAIYSRIVATRFQNARGLALAIAISGPPLLGLVAAPALDAINRNYGWRVGCVVIAVTIAVIGAVALALIPSDETSGRRAAADRKKDRDFRRIAATPVFWILLIAILLCNLYHTVTTSQLGVMLGDAVASGQGVALLISLFAAAVIVGRFICGLALDWLPEQIVAAVAMALPGVGCLLIASPFNSYAVLVVSVCCLGAAWGAEGDVIAYLVSKRFDVNLYSTVLSLLMSAVGVSSALGAVVLSRMLRETPSFAGFLAVAGVAALTGGALFLLLGRSRMPAPAELG</sequence>
<feature type="domain" description="Major facilitator superfamily (MFS) profile" evidence="6">
    <location>
        <begin position="19"/>
        <end position="402"/>
    </location>
</feature>
<dbReference type="InterPro" id="IPR050327">
    <property type="entry name" value="Proton-linked_MCT"/>
</dbReference>
<keyword evidence="3 5" id="KW-1133">Transmembrane helix</keyword>
<evidence type="ECO:0000256" key="1">
    <source>
        <dbReference type="ARBA" id="ARBA00004651"/>
    </source>
</evidence>
<keyword evidence="2 5" id="KW-0812">Transmembrane</keyword>
<proteinExistence type="predicted"/>
<dbReference type="PROSITE" id="PS50850">
    <property type="entry name" value="MFS"/>
    <property type="match status" value="1"/>
</dbReference>
<feature type="transmembrane region" description="Helical" evidence="5">
    <location>
        <begin position="111"/>
        <end position="131"/>
    </location>
</feature>
<gene>
    <name evidence="7" type="ORF">NM203_23840</name>
</gene>
<feature type="transmembrane region" description="Helical" evidence="5">
    <location>
        <begin position="143"/>
        <end position="161"/>
    </location>
</feature>
<dbReference type="SUPFAM" id="SSF103473">
    <property type="entry name" value="MFS general substrate transporter"/>
    <property type="match status" value="1"/>
</dbReference>
<comment type="subcellular location">
    <subcellularLocation>
        <location evidence="1">Cell membrane</location>
        <topology evidence="1">Multi-pass membrane protein</topology>
    </subcellularLocation>
</comment>
<feature type="transmembrane region" description="Helical" evidence="5">
    <location>
        <begin position="348"/>
        <end position="371"/>
    </location>
</feature>